<name>A0ACB9CC48_9ASTR</name>
<comment type="caution">
    <text evidence="1">The sequence shown here is derived from an EMBL/GenBank/DDBJ whole genome shotgun (WGS) entry which is preliminary data.</text>
</comment>
<proteinExistence type="predicted"/>
<dbReference type="EMBL" id="CM042038">
    <property type="protein sequence ID" value="KAI3731844.1"/>
    <property type="molecule type" value="Genomic_DNA"/>
</dbReference>
<organism evidence="1 2">
    <name type="scientific">Smallanthus sonchifolius</name>
    <dbReference type="NCBI Taxonomy" id="185202"/>
    <lineage>
        <taxon>Eukaryota</taxon>
        <taxon>Viridiplantae</taxon>
        <taxon>Streptophyta</taxon>
        <taxon>Embryophyta</taxon>
        <taxon>Tracheophyta</taxon>
        <taxon>Spermatophyta</taxon>
        <taxon>Magnoliopsida</taxon>
        <taxon>eudicotyledons</taxon>
        <taxon>Gunneridae</taxon>
        <taxon>Pentapetalae</taxon>
        <taxon>asterids</taxon>
        <taxon>campanulids</taxon>
        <taxon>Asterales</taxon>
        <taxon>Asteraceae</taxon>
        <taxon>Asteroideae</taxon>
        <taxon>Heliantheae alliance</taxon>
        <taxon>Millerieae</taxon>
        <taxon>Smallanthus</taxon>
    </lineage>
</organism>
<evidence type="ECO:0000313" key="1">
    <source>
        <dbReference type="EMBL" id="KAI3731844.1"/>
    </source>
</evidence>
<sequence length="2394" mass="266364">MANQLRENLCKFKFTPLTSEFKVRDHINFCMESLSSNRARSLEWRTQGNAIKVCYSTIPPAPTRTESAIDWLPDYLGHAWIAYAASSLLVISHFPSPSDNDETSADPFFRQVIELSSDGSGDVSAVSWSPASISSGEVAASLDNCIGVFSHISEGSFCWSQTAILVQATKVEAIKWTGSGDGLISVGIDIVLWRKKELSWEVAWKFKPEFPQSLVSTTSSIEGPFATAPLNKDSTSVLVCHGKSKCIKAELHHHVPISMIQWRPLVANQWKVKPRHPLKLVLLTCCADGTVRLWSEIDDGRARKTGRARDDQRPTTSSFRVAATIEINQAVNGILGSNVFVRWATELDGIVNFGNEGSQYFPSKEYHHGKPGKCDWLICFGPQMLITFWAVHCIDDISPLRFPRVTLWKKRELSGSKTETTFPLHKSVISRNGFFGPPDVSSLIHLLPCNHLVWSQFYKQTSSEHSLSSIANGSLKIDGHTGKILQIELHPYVSYPELMVSLDINGVILFWSLSNSTMGLPLNSGCKLYGQFVVHDSQCKYTNLRWAPAIIDDHRVLLMGHVGGIDCFLVKVSQNEDSILCNKLFTIPFAPNCDENGPTSIWSFPLTSTCSTLLYNQFMVLAVWKGNFQALSWKITIHPLEIDFNETAEIATYSFESDISGKKYGILVDRGSSSFPNPYNHGNITSFASGMFSNHVPYHIVTGCFDGSLKLWRSIDQEWELVGTVAAHAGPITRVSVTDCGQKIATISTYDVSNGCSILHIWESVYLGEIGSFLLEESIHLDGGVVALKWLTIGNGQLLLGVCLQNELQVYSMRRGEGQSFIGSEKSKDRNMWFCLAKSQTGPPIRDFIWGPKATGVIVHDDYFCLFSQWLLPHNKKHMSKCTLPEIFSDSDTHDFENLTVKDRSACMSNCPVKMNVENYIFSSISENNKQKYNTITDIGLSSILEITAHVGGSLPAYFPEALLVNIYSGNWKRAQSALRHLLEHLSSNNADLQRIPQMSLSDYVEGFFSEKSNNKAVTWDFNANFDQFNYSSWDSNGSTNSATTRSGLSGLTESLEKLHDISAITNIEKMQILVVNGLLDEISNSTASSPYGGLDESGRRFWVAVRFQQLYCARRVGKLPSVRELTIDSALIAWAFHSDCQESLFESFLNNDSSWHEMRNVGIGFWYTNKSQLRVKMERLAKQQYLKNKDPKACTLLYIALNRLQVLAGLFKISKDEKDKPLVAFLSRNFQDEKNKAAALKNAYVLMGRHQLELAVAFFLLGGDTASAINVCTKTLGDEQLALVICRLLEGYNGPSEHHLISKFLLPSAYENGDYWKSSILEWVLGNYSKAFMSMLGEQVNSPNNKLALLSNHAAFKDPSVGQYCLMLATKNQMKNAIGEQNTATLCRWAVLMSSTALSRSSLPVEALECLSSSVGIFSDSVQKNTSDNSEPKILNERLNPTASSSNWISGDVALHVLSHAKYSFAMQYIANLLTTHPSWPHNIAPSSEIQYNTLLSTFENNLNSGLAYFEQKYSLTRDSLINMINVSLYNHGLMFIGCHMLQHEHFALNGNPSYPTLSVLVLKGIEDFSFMFSKYNMICMMNCCDTEPHSIQKNMVIGNSHSWLSSCRIYMKDLLLMVSKIKSGLKLLGDSYAESFLDLCEYYIYFTSAWFQKNLKSLFLVLKPILLIYSNESTSFDSNMKILNGFLPKLFELLGHNEMTVQTVGLTVTDQNGHGIPENDRWQIIRASLWGLMSGFLKHQIDSFPENLGDNYSFTPPCKLSSYMYDDSTKRQLQLMTVVLAKLLKVESEHALSYCAKQLASFLLQKMKDQSNESTVLWLENLCRSTPITNYQGLGQGVDFDFSRIMNNEEGSSTFEVLWSMFDDQKMLCGDFAVEYSKWSQLIKQKHSKGWSDVYASITGDHEPSENDNQEHVSHVDFSVDHYGYKDSDIKMKHTPFQKPKEVHKINGELLEALCINSIDQQQAAIASNKKGIIFYNWEDGRSSFDKSNYIWTDVDWPTDGWAGSESTPVPTCVSPGIGLGSRKGTHLGLGGATIGVGLAKPVSTSSLGWEIQQDFEEFVDPPATVDNIRTRAFSSHPSRPFFLVGSSNTHVYLWEFGKNTATATYGVLPAANVPPPYALASISAVHFDHCGQRFATAALDGTVCTWQLEVGGRSNVHPTESSLCFNNYTSDVTYVTSSGSIVAAVGYSSNNVNVVIWDTLAPPTTSRASIMCHEGGARSICVFADEIGSGSVSPLIVTGGKGGDVGVHDFRYIATRRPKKHKNSDNIEQKFSASSTAGLHNKHGDQNRNGMLWYIPKAHSGGVTRISAIPNTSLFLTGSKDGDVKLWDAKRAKLVYHWPKMHDRHTFIQPSSRGFGGVVRAAVTDIQVVSNGFLSCGGDGSVKLVQLRDLL</sequence>
<reference evidence="2" key="1">
    <citation type="journal article" date="2022" name="Mol. Ecol. Resour.">
        <title>The genomes of chicory, endive, great burdock and yacon provide insights into Asteraceae palaeo-polyploidization history and plant inulin production.</title>
        <authorList>
            <person name="Fan W."/>
            <person name="Wang S."/>
            <person name="Wang H."/>
            <person name="Wang A."/>
            <person name="Jiang F."/>
            <person name="Liu H."/>
            <person name="Zhao H."/>
            <person name="Xu D."/>
            <person name="Zhang Y."/>
        </authorList>
    </citation>
    <scope>NUCLEOTIDE SEQUENCE [LARGE SCALE GENOMIC DNA]</scope>
    <source>
        <strain evidence="2">cv. Yunnan</strain>
    </source>
</reference>
<dbReference type="Proteomes" id="UP001056120">
    <property type="component" value="Linkage Group LG21"/>
</dbReference>
<evidence type="ECO:0000313" key="2">
    <source>
        <dbReference type="Proteomes" id="UP001056120"/>
    </source>
</evidence>
<reference evidence="1 2" key="2">
    <citation type="journal article" date="2022" name="Mol. Ecol. Resour.">
        <title>The genomes of chicory, endive, great burdock and yacon provide insights into Asteraceae paleo-polyploidization history and plant inulin production.</title>
        <authorList>
            <person name="Fan W."/>
            <person name="Wang S."/>
            <person name="Wang H."/>
            <person name="Wang A."/>
            <person name="Jiang F."/>
            <person name="Liu H."/>
            <person name="Zhao H."/>
            <person name="Xu D."/>
            <person name="Zhang Y."/>
        </authorList>
    </citation>
    <scope>NUCLEOTIDE SEQUENCE [LARGE SCALE GENOMIC DNA]</scope>
    <source>
        <strain evidence="2">cv. Yunnan</strain>
        <tissue evidence="1">Leaves</tissue>
    </source>
</reference>
<accession>A0ACB9CC48</accession>
<protein>
    <submittedName>
        <fullName evidence="1">Uncharacterized protein</fullName>
    </submittedName>
</protein>
<gene>
    <name evidence="1" type="ORF">L1987_63034</name>
</gene>
<keyword evidence="2" id="KW-1185">Reference proteome</keyword>